<evidence type="ECO:0000259" key="1">
    <source>
        <dbReference type="SMART" id="SM01037"/>
    </source>
</evidence>
<keyword evidence="3" id="KW-1185">Reference proteome</keyword>
<dbReference type="CDD" id="cd07816">
    <property type="entry name" value="Bet_v1-like"/>
    <property type="match status" value="1"/>
</dbReference>
<dbReference type="SUPFAM" id="SSF55961">
    <property type="entry name" value="Bet v1-like"/>
    <property type="match status" value="1"/>
</dbReference>
<dbReference type="EMBL" id="JAYDYQ010002687">
    <property type="protein sequence ID" value="KAK4479145.1"/>
    <property type="molecule type" value="Genomic_DNA"/>
</dbReference>
<comment type="caution">
    <text evidence="2">The sequence shown here is derived from an EMBL/GenBank/DDBJ whole genome shotgun (WGS) entry which is preliminary data.</text>
</comment>
<dbReference type="SMART" id="SM01037">
    <property type="entry name" value="Bet_v_1"/>
    <property type="match status" value="1"/>
</dbReference>
<evidence type="ECO:0000313" key="2">
    <source>
        <dbReference type="EMBL" id="KAK4479145.1"/>
    </source>
</evidence>
<name>A0ABR0CPW8_9LAMI</name>
<dbReference type="Pfam" id="PF00407">
    <property type="entry name" value="Bet_v_1"/>
    <property type="match status" value="1"/>
</dbReference>
<reference evidence="2 3" key="1">
    <citation type="journal article" date="2023" name="bioRxiv">
        <title>Genome report: Whole genome sequence and annotation of Penstemon davidsonii.</title>
        <authorList>
            <person name="Ostevik K.L."/>
            <person name="Alabady M."/>
            <person name="Zhang M."/>
            <person name="Rausher M.D."/>
        </authorList>
    </citation>
    <scope>NUCLEOTIDE SEQUENCE [LARGE SCALE GENOMIC DNA]</scope>
    <source>
        <strain evidence="2">DNT005</strain>
        <tissue evidence="2">Whole leaf</tissue>
    </source>
</reference>
<dbReference type="PANTHER" id="PTHR31907">
    <property type="entry name" value="MLP-LIKE PROTEIN 423"/>
    <property type="match status" value="1"/>
</dbReference>
<accession>A0ABR0CPW8</accession>
<dbReference type="Proteomes" id="UP001291926">
    <property type="component" value="Unassembled WGS sequence"/>
</dbReference>
<protein>
    <recommendedName>
        <fullName evidence="1">Bet v I/Major latex protein domain-containing protein</fullName>
    </recommendedName>
</protein>
<proteinExistence type="predicted"/>
<dbReference type="InterPro" id="IPR051761">
    <property type="entry name" value="MLP-like_ligand-binding"/>
</dbReference>
<organism evidence="2 3">
    <name type="scientific">Penstemon davidsonii</name>
    <dbReference type="NCBI Taxonomy" id="160366"/>
    <lineage>
        <taxon>Eukaryota</taxon>
        <taxon>Viridiplantae</taxon>
        <taxon>Streptophyta</taxon>
        <taxon>Embryophyta</taxon>
        <taxon>Tracheophyta</taxon>
        <taxon>Spermatophyta</taxon>
        <taxon>Magnoliopsida</taxon>
        <taxon>eudicotyledons</taxon>
        <taxon>Gunneridae</taxon>
        <taxon>Pentapetalae</taxon>
        <taxon>asterids</taxon>
        <taxon>lamiids</taxon>
        <taxon>Lamiales</taxon>
        <taxon>Plantaginaceae</taxon>
        <taxon>Cheloneae</taxon>
        <taxon>Penstemon</taxon>
    </lineage>
</organism>
<dbReference type="Gene3D" id="3.30.530.20">
    <property type="match status" value="1"/>
</dbReference>
<dbReference type="InterPro" id="IPR000916">
    <property type="entry name" value="Bet_v_I/MLP"/>
</dbReference>
<evidence type="ECO:0000313" key="3">
    <source>
        <dbReference type="Proteomes" id="UP001291926"/>
    </source>
</evidence>
<gene>
    <name evidence="2" type="ORF">RD792_014656</name>
</gene>
<sequence length="152" mass="17272">MGLTGKLVAAIEFRAGGDVFHDLVTHKPHHVSTTTPEKIQSCDLLEGEFGKVGSVICWRYTHEGKEKTAKQLIQAIDEEKKIIKLKILEGDLMKLYKDFLTTIHIDTKDGIDLVTCTFEYETLHDDVEHPISLLSFFIDITKDIENHHLQKA</sequence>
<dbReference type="InterPro" id="IPR023393">
    <property type="entry name" value="START-like_dom_sf"/>
</dbReference>
<feature type="domain" description="Bet v I/Major latex protein" evidence="1">
    <location>
        <begin position="2"/>
        <end position="151"/>
    </location>
</feature>